<protein>
    <submittedName>
        <fullName evidence="1">Uncharacterized protein</fullName>
    </submittedName>
</protein>
<gene>
    <name evidence="1" type="ORF">NQZ67_26875</name>
</gene>
<accession>A0A9X2SDW2</accession>
<keyword evidence="2" id="KW-1185">Reference proteome</keyword>
<sequence length="125" mass="14457">MNYSNSSKEIDFTGFLGQKVLEIFSVGLELLDLKLENGIINVECSWRLRLATVILIGINEKKETDFSSILKDRLISKSITNIHYFETGDLIIQFEENHFLDLFADSSTFEHYQLYLGEKLFLIGR</sequence>
<comment type="caution">
    <text evidence="1">The sequence shown here is derived from an EMBL/GenBank/DDBJ whole genome shotgun (WGS) entry which is preliminary data.</text>
</comment>
<name>A0A9X2SDW2_9BACL</name>
<dbReference type="EMBL" id="JANIPJ010000028">
    <property type="protein sequence ID" value="MCR2807517.1"/>
    <property type="molecule type" value="Genomic_DNA"/>
</dbReference>
<organism evidence="1 2">
    <name type="scientific">Paenibacillus soyae</name>
    <dbReference type="NCBI Taxonomy" id="2969249"/>
    <lineage>
        <taxon>Bacteria</taxon>
        <taxon>Bacillati</taxon>
        <taxon>Bacillota</taxon>
        <taxon>Bacilli</taxon>
        <taxon>Bacillales</taxon>
        <taxon>Paenibacillaceae</taxon>
        <taxon>Paenibacillus</taxon>
    </lineage>
</organism>
<dbReference type="Proteomes" id="UP001141950">
    <property type="component" value="Unassembled WGS sequence"/>
</dbReference>
<reference evidence="1" key="1">
    <citation type="submission" date="2022-08" db="EMBL/GenBank/DDBJ databases">
        <title>The genomic sequence of strain Paenibacillus sp. SCIV0701.</title>
        <authorList>
            <person name="Zhao H."/>
        </authorList>
    </citation>
    <scope>NUCLEOTIDE SEQUENCE</scope>
    <source>
        <strain evidence="1">SCIV0701</strain>
    </source>
</reference>
<evidence type="ECO:0000313" key="1">
    <source>
        <dbReference type="EMBL" id="MCR2807517.1"/>
    </source>
</evidence>
<evidence type="ECO:0000313" key="2">
    <source>
        <dbReference type="Proteomes" id="UP001141950"/>
    </source>
</evidence>
<proteinExistence type="predicted"/>
<dbReference type="AlphaFoldDB" id="A0A9X2SDW2"/>
<dbReference type="RefSeq" id="WP_257452051.1">
    <property type="nucleotide sequence ID" value="NZ_JANIPJ010000028.1"/>
</dbReference>